<dbReference type="AlphaFoldDB" id="A0A1X7NFX8"/>
<accession>A0A1X7NFX8</accession>
<dbReference type="EMBL" id="FXBJ01000002">
    <property type="protein sequence ID" value="SMH35789.1"/>
    <property type="molecule type" value="Genomic_DNA"/>
</dbReference>
<keyword evidence="1" id="KW-1133">Transmembrane helix</keyword>
<keyword evidence="3" id="KW-1185">Reference proteome</keyword>
<feature type="transmembrane region" description="Helical" evidence="1">
    <location>
        <begin position="20"/>
        <end position="37"/>
    </location>
</feature>
<evidence type="ECO:0000256" key="1">
    <source>
        <dbReference type="SAM" id="Phobius"/>
    </source>
</evidence>
<name>A0A1X7NFX8_9LACT</name>
<feature type="transmembrane region" description="Helical" evidence="1">
    <location>
        <begin position="43"/>
        <end position="64"/>
    </location>
</feature>
<protein>
    <recommendedName>
        <fullName evidence="4">Pore-forming protein</fullName>
    </recommendedName>
</protein>
<evidence type="ECO:0008006" key="4">
    <source>
        <dbReference type="Google" id="ProtNLM"/>
    </source>
</evidence>
<keyword evidence="1" id="KW-0472">Membrane</keyword>
<evidence type="ECO:0000313" key="3">
    <source>
        <dbReference type="Proteomes" id="UP000193435"/>
    </source>
</evidence>
<proteinExistence type="predicted"/>
<dbReference type="Proteomes" id="UP000193435">
    <property type="component" value="Unassembled WGS sequence"/>
</dbReference>
<sequence>MNKVKTSKVRLSLEPAFQLIYWSICWLALFLSLIFFLEKQRLIFSFIGVFFWILFLYFGLGSALKMTKDTLSIRYFRGMKKKSYSISEVTQLFFSNHRLIELEIKTIKEPLIFYMNKKNKKKFVSLLQEHVPTFEVGKTLFLNKNERQPKE</sequence>
<reference evidence="2 3" key="1">
    <citation type="submission" date="2017-04" db="EMBL/GenBank/DDBJ databases">
        <authorList>
            <person name="Afonso C.L."/>
            <person name="Miller P.J."/>
            <person name="Scott M.A."/>
            <person name="Spackman E."/>
            <person name="Goraichik I."/>
            <person name="Dimitrov K.M."/>
            <person name="Suarez D.L."/>
            <person name="Swayne D.E."/>
        </authorList>
    </citation>
    <scope>NUCLEOTIDE SEQUENCE [LARGE SCALE GENOMIC DNA]</scope>
    <source>
        <strain evidence="2 3">LMG26642</strain>
    </source>
</reference>
<evidence type="ECO:0000313" key="2">
    <source>
        <dbReference type="EMBL" id="SMH35789.1"/>
    </source>
</evidence>
<keyword evidence="1" id="KW-0812">Transmembrane</keyword>
<gene>
    <name evidence="2" type="ORF">SAMN04488700_1827</name>
</gene>
<dbReference type="InterPro" id="IPR020215">
    <property type="entry name" value="EbsA-like"/>
</dbReference>
<organism evidence="2 3">
    <name type="scientific">Carnobacterium iners</name>
    <dbReference type="NCBI Taxonomy" id="1073423"/>
    <lineage>
        <taxon>Bacteria</taxon>
        <taxon>Bacillati</taxon>
        <taxon>Bacillota</taxon>
        <taxon>Bacilli</taxon>
        <taxon>Lactobacillales</taxon>
        <taxon>Carnobacteriaceae</taxon>
        <taxon>Carnobacterium</taxon>
    </lineage>
</organism>
<dbReference type="OrthoDB" id="2156796at2"/>
<dbReference type="Pfam" id="PF17255">
    <property type="entry name" value="EbsA"/>
    <property type="match status" value="1"/>
</dbReference>
<dbReference type="RefSeq" id="WP_085559920.1">
    <property type="nucleotide sequence ID" value="NZ_FOAH01000003.1"/>
</dbReference>